<name>F8PYU5_SERL3</name>
<feature type="region of interest" description="Disordered" evidence="2">
    <location>
        <begin position="93"/>
        <end position="117"/>
    </location>
</feature>
<sequence length="117" mass="12677">MAMMLDDNDNTDSNLQHLEQELVKVVSDIKKKEAKLAEINLKAGLKKKGGGKQSQEMTEGQVKDLKRTMFMLKAKIEHIKAINNISASKAMAQGGLTTTNGPPTGGEGTNFDNQMAS</sequence>
<evidence type="ECO:0000256" key="2">
    <source>
        <dbReference type="SAM" id="MobiDB-lite"/>
    </source>
</evidence>
<evidence type="ECO:0000313" key="4">
    <source>
        <dbReference type="Proteomes" id="UP000008063"/>
    </source>
</evidence>
<evidence type="ECO:0000256" key="1">
    <source>
        <dbReference type="SAM" id="Coils"/>
    </source>
</evidence>
<dbReference type="EMBL" id="GL945480">
    <property type="protein sequence ID" value="EGN99058.1"/>
    <property type="molecule type" value="Genomic_DNA"/>
</dbReference>
<protein>
    <submittedName>
        <fullName evidence="3">Uncharacterized protein</fullName>
    </submittedName>
</protein>
<gene>
    <name evidence="3" type="ORF">SERLA73DRAFT_73630</name>
</gene>
<feature type="coiled-coil region" evidence="1">
    <location>
        <begin position="1"/>
        <end position="35"/>
    </location>
</feature>
<organism evidence="4">
    <name type="scientific">Serpula lacrymans var. lacrymans (strain S7.3)</name>
    <name type="common">Dry rot fungus</name>
    <dbReference type="NCBI Taxonomy" id="936435"/>
    <lineage>
        <taxon>Eukaryota</taxon>
        <taxon>Fungi</taxon>
        <taxon>Dikarya</taxon>
        <taxon>Basidiomycota</taxon>
        <taxon>Agaricomycotina</taxon>
        <taxon>Agaricomycetes</taxon>
        <taxon>Agaricomycetidae</taxon>
        <taxon>Boletales</taxon>
        <taxon>Coniophorineae</taxon>
        <taxon>Serpulaceae</taxon>
        <taxon>Serpula</taxon>
    </lineage>
</organism>
<keyword evidence="4" id="KW-1185">Reference proteome</keyword>
<dbReference type="AlphaFoldDB" id="F8PYU5"/>
<accession>F8PYU5</accession>
<dbReference type="HOGENOM" id="CLU_2086257_0_0_1"/>
<dbReference type="InParanoid" id="F8PYU5"/>
<dbReference type="Proteomes" id="UP000008063">
    <property type="component" value="Unassembled WGS sequence"/>
</dbReference>
<proteinExistence type="predicted"/>
<keyword evidence="1" id="KW-0175">Coiled coil</keyword>
<evidence type="ECO:0000313" key="3">
    <source>
        <dbReference type="EMBL" id="EGN99058.1"/>
    </source>
</evidence>
<reference evidence="4" key="1">
    <citation type="journal article" date="2011" name="Science">
        <title>The plant cell wall-decomposing machinery underlies the functional diversity of forest fungi.</title>
        <authorList>
            <person name="Eastwood D.C."/>
            <person name="Floudas D."/>
            <person name="Binder M."/>
            <person name="Majcherczyk A."/>
            <person name="Schneider P."/>
            <person name="Aerts A."/>
            <person name="Asiegbu F.O."/>
            <person name="Baker S.E."/>
            <person name="Barry K."/>
            <person name="Bendiksby M."/>
            <person name="Blumentritt M."/>
            <person name="Coutinho P.M."/>
            <person name="Cullen D."/>
            <person name="de Vries R.P."/>
            <person name="Gathman A."/>
            <person name="Goodell B."/>
            <person name="Henrissat B."/>
            <person name="Ihrmark K."/>
            <person name="Kauserud H."/>
            <person name="Kohler A."/>
            <person name="LaButti K."/>
            <person name="Lapidus A."/>
            <person name="Lavin J.L."/>
            <person name="Lee Y.-H."/>
            <person name="Lindquist E."/>
            <person name="Lilly W."/>
            <person name="Lucas S."/>
            <person name="Morin E."/>
            <person name="Murat C."/>
            <person name="Oguiza J.A."/>
            <person name="Park J."/>
            <person name="Pisabarro A.G."/>
            <person name="Riley R."/>
            <person name="Rosling A."/>
            <person name="Salamov A."/>
            <person name="Schmidt O."/>
            <person name="Schmutz J."/>
            <person name="Skrede I."/>
            <person name="Stenlid J."/>
            <person name="Wiebenga A."/>
            <person name="Xie X."/>
            <person name="Kuees U."/>
            <person name="Hibbett D.S."/>
            <person name="Hoffmeister D."/>
            <person name="Hoegberg N."/>
            <person name="Martin F."/>
            <person name="Grigoriev I.V."/>
            <person name="Watkinson S.C."/>
        </authorList>
    </citation>
    <scope>NUCLEOTIDE SEQUENCE [LARGE SCALE GENOMIC DNA]</scope>
    <source>
        <strain evidence="4">strain S7.3</strain>
    </source>
</reference>